<evidence type="ECO:0000256" key="4">
    <source>
        <dbReference type="ARBA" id="ARBA00022840"/>
    </source>
</evidence>
<gene>
    <name evidence="7" type="primary">ispE</name>
    <name evidence="7" type="ORF">J0B03_06630</name>
</gene>
<organism evidence="7 8">
    <name type="scientific">Alkalibacter rhizosphaerae</name>
    <dbReference type="NCBI Taxonomy" id="2815577"/>
    <lineage>
        <taxon>Bacteria</taxon>
        <taxon>Bacillati</taxon>
        <taxon>Bacillota</taxon>
        <taxon>Clostridia</taxon>
        <taxon>Eubacteriales</taxon>
        <taxon>Eubacteriaceae</taxon>
        <taxon>Alkalibacter</taxon>
    </lineage>
</organism>
<dbReference type="Proteomes" id="UP000663499">
    <property type="component" value="Chromosome"/>
</dbReference>
<evidence type="ECO:0000313" key="7">
    <source>
        <dbReference type="EMBL" id="QSX07514.1"/>
    </source>
</evidence>
<dbReference type="EMBL" id="CP071444">
    <property type="protein sequence ID" value="QSX07514.1"/>
    <property type="molecule type" value="Genomic_DNA"/>
</dbReference>
<dbReference type="InterPro" id="IPR004424">
    <property type="entry name" value="IspE"/>
</dbReference>
<evidence type="ECO:0000256" key="2">
    <source>
        <dbReference type="ARBA" id="ARBA00022741"/>
    </source>
</evidence>
<evidence type="ECO:0000259" key="6">
    <source>
        <dbReference type="Pfam" id="PF00288"/>
    </source>
</evidence>
<feature type="domain" description="GHMP kinase N-terminal" evidence="6">
    <location>
        <begin position="65"/>
        <end position="143"/>
    </location>
</feature>
<dbReference type="Gene3D" id="3.30.230.10">
    <property type="match status" value="1"/>
</dbReference>
<keyword evidence="2" id="KW-0547">Nucleotide-binding</keyword>
<evidence type="ECO:0000256" key="3">
    <source>
        <dbReference type="ARBA" id="ARBA00022777"/>
    </source>
</evidence>
<dbReference type="AlphaFoldDB" id="A0A974XCX7"/>
<protein>
    <recommendedName>
        <fullName evidence="5">4-(cytidine 5'-diphospho)-2-C-methyl-D-erythritol kinase</fullName>
        <ecNumber evidence="5">2.7.1.148</ecNumber>
    </recommendedName>
</protein>
<dbReference type="RefSeq" id="WP_207298856.1">
    <property type="nucleotide sequence ID" value="NZ_CP071444.1"/>
</dbReference>
<evidence type="ECO:0000313" key="8">
    <source>
        <dbReference type="Proteomes" id="UP000663499"/>
    </source>
</evidence>
<dbReference type="KEGG" id="alka:J0B03_06630"/>
<dbReference type="InterPro" id="IPR006204">
    <property type="entry name" value="GHMP_kinase_N_dom"/>
</dbReference>
<keyword evidence="4" id="KW-0067">ATP-binding</keyword>
<dbReference type="PANTHER" id="PTHR43527:SF2">
    <property type="entry name" value="4-DIPHOSPHOCYTIDYL-2-C-METHYL-D-ERYTHRITOL KINASE, CHLOROPLASTIC"/>
    <property type="match status" value="1"/>
</dbReference>
<dbReference type="GO" id="GO:0005524">
    <property type="term" value="F:ATP binding"/>
    <property type="evidence" value="ECO:0007669"/>
    <property type="project" value="UniProtKB-KW"/>
</dbReference>
<dbReference type="PANTHER" id="PTHR43527">
    <property type="entry name" value="4-DIPHOSPHOCYTIDYL-2-C-METHYL-D-ERYTHRITOL KINASE, CHLOROPLASTIC"/>
    <property type="match status" value="1"/>
</dbReference>
<dbReference type="GO" id="GO:0016114">
    <property type="term" value="P:terpenoid biosynthetic process"/>
    <property type="evidence" value="ECO:0007669"/>
    <property type="project" value="UniProtKB-UniRule"/>
</dbReference>
<accession>A0A974XCX7</accession>
<dbReference type="NCBIfam" id="TIGR00154">
    <property type="entry name" value="ispE"/>
    <property type="match status" value="1"/>
</dbReference>
<dbReference type="InterPro" id="IPR014721">
    <property type="entry name" value="Ribsml_uS5_D2-typ_fold_subgr"/>
</dbReference>
<keyword evidence="1 7" id="KW-0808">Transferase</keyword>
<reference evidence="7" key="1">
    <citation type="submission" date="2021-03" db="EMBL/GenBank/DDBJ databases">
        <title>Alkalibacter marinus sp. nov., isolated from tidal flat sediment.</title>
        <authorList>
            <person name="Namirimu T."/>
            <person name="Yang J.-A."/>
            <person name="Yang S.-H."/>
            <person name="Kim Y.-J."/>
            <person name="Kwon K.K."/>
        </authorList>
    </citation>
    <scope>NUCLEOTIDE SEQUENCE</scope>
    <source>
        <strain evidence="7">ES005</strain>
    </source>
</reference>
<evidence type="ECO:0000256" key="5">
    <source>
        <dbReference type="NCBIfam" id="TIGR00154"/>
    </source>
</evidence>
<dbReference type="Pfam" id="PF00288">
    <property type="entry name" value="GHMP_kinases_N"/>
    <property type="match status" value="1"/>
</dbReference>
<dbReference type="EC" id="2.7.1.148" evidence="5"/>
<evidence type="ECO:0000256" key="1">
    <source>
        <dbReference type="ARBA" id="ARBA00022679"/>
    </source>
</evidence>
<keyword evidence="8" id="KW-1185">Reference proteome</keyword>
<keyword evidence="3 7" id="KW-0418">Kinase</keyword>
<proteinExistence type="predicted"/>
<dbReference type="InterPro" id="IPR020568">
    <property type="entry name" value="Ribosomal_Su5_D2-typ_SF"/>
</dbReference>
<sequence>MKTTIRTPAKINLTLDILGKREDGYHDLSMIMQTVDLCDVLTLEEGEGGIQVGCTDPRIPCDPSNLVYKAARVIMEKAGIRKGIRIHIEKNIPLEAGLAGGSANAAGVLKALNAMWELGMSRETLMDLGNTIGADVPFCLLGGRPLQKGRGIF</sequence>
<dbReference type="GO" id="GO:0050515">
    <property type="term" value="F:4-(cytidine 5'-diphospho)-2-C-methyl-D-erythritol kinase activity"/>
    <property type="evidence" value="ECO:0007669"/>
    <property type="project" value="UniProtKB-UniRule"/>
</dbReference>
<name>A0A974XCX7_9FIRM</name>
<dbReference type="SUPFAM" id="SSF54211">
    <property type="entry name" value="Ribosomal protein S5 domain 2-like"/>
    <property type="match status" value="1"/>
</dbReference>